<evidence type="ECO:0000259" key="7">
    <source>
        <dbReference type="PROSITE" id="PS50966"/>
    </source>
</evidence>
<evidence type="ECO:0008006" key="10">
    <source>
        <dbReference type="Google" id="ProtNLM"/>
    </source>
</evidence>
<feature type="compositionally biased region" description="Basic residues" evidence="5">
    <location>
        <begin position="145"/>
        <end position="161"/>
    </location>
</feature>
<name>A0A2H5QP47_CITUN</name>
<dbReference type="SMART" id="SM00575">
    <property type="entry name" value="ZnF_PMZ"/>
    <property type="match status" value="1"/>
</dbReference>
<dbReference type="GO" id="GO:0003676">
    <property type="term" value="F:nucleic acid binding"/>
    <property type="evidence" value="ECO:0007669"/>
    <property type="project" value="InterPro"/>
</dbReference>
<dbReference type="STRING" id="55188.A0A2H5QP47"/>
<proteinExistence type="predicted"/>
<evidence type="ECO:0000313" key="9">
    <source>
        <dbReference type="Proteomes" id="UP000236630"/>
    </source>
</evidence>
<evidence type="ECO:0000259" key="6">
    <source>
        <dbReference type="PROSITE" id="PS50158"/>
    </source>
</evidence>
<dbReference type="EMBL" id="BDQV01000574">
    <property type="protein sequence ID" value="GAY66407.1"/>
    <property type="molecule type" value="Genomic_DNA"/>
</dbReference>
<evidence type="ECO:0000313" key="8">
    <source>
        <dbReference type="EMBL" id="GAY66407.1"/>
    </source>
</evidence>
<keyword evidence="3" id="KW-0862">Zinc</keyword>
<dbReference type="InterPro" id="IPR006564">
    <property type="entry name" value="Znf_PMZ"/>
</dbReference>
<reference evidence="8 9" key="1">
    <citation type="journal article" date="2017" name="Front. Genet.">
        <title>Draft sequencing of the heterozygous diploid genome of Satsuma (Citrus unshiu Marc.) using a hybrid assembly approach.</title>
        <authorList>
            <person name="Shimizu T."/>
            <person name="Tanizawa Y."/>
            <person name="Mochizuki T."/>
            <person name="Nagasaki H."/>
            <person name="Yoshioka T."/>
            <person name="Toyoda A."/>
            <person name="Fujiyama A."/>
            <person name="Kaminuma E."/>
            <person name="Nakamura Y."/>
        </authorList>
    </citation>
    <scope>NUCLEOTIDE SEQUENCE [LARGE SCALE GENOMIC DNA]</scope>
    <source>
        <strain evidence="9">cv. Miyagawa wase</strain>
    </source>
</reference>
<dbReference type="Proteomes" id="UP000236630">
    <property type="component" value="Unassembled WGS sequence"/>
</dbReference>
<evidence type="ECO:0000256" key="5">
    <source>
        <dbReference type="SAM" id="MobiDB-lite"/>
    </source>
</evidence>
<dbReference type="GO" id="GO:0008270">
    <property type="term" value="F:zinc ion binding"/>
    <property type="evidence" value="ECO:0007669"/>
    <property type="project" value="UniProtKB-KW"/>
</dbReference>
<evidence type="ECO:0000256" key="1">
    <source>
        <dbReference type="ARBA" id="ARBA00022723"/>
    </source>
</evidence>
<dbReference type="AlphaFoldDB" id="A0A2H5QP47"/>
<dbReference type="PANTHER" id="PTHR47718:SF15">
    <property type="entry name" value="PROTEIN FAR1-RELATED SEQUENCE 5-LIKE"/>
    <property type="match status" value="1"/>
</dbReference>
<feature type="region of interest" description="Disordered" evidence="5">
    <location>
        <begin position="145"/>
        <end position="164"/>
    </location>
</feature>
<dbReference type="PROSITE" id="PS50158">
    <property type="entry name" value="ZF_CCHC"/>
    <property type="match status" value="1"/>
</dbReference>
<keyword evidence="9" id="KW-1185">Reference proteome</keyword>
<keyword evidence="1" id="KW-0479">Metal-binding</keyword>
<accession>A0A2H5QP47</accession>
<evidence type="ECO:0000256" key="2">
    <source>
        <dbReference type="ARBA" id="ARBA00022771"/>
    </source>
</evidence>
<protein>
    <recommendedName>
        <fullName evidence="10">Protein FAR1-RELATED SEQUENCE</fullName>
    </recommendedName>
</protein>
<gene>
    <name evidence="8" type="ORF">CUMW_248500</name>
</gene>
<dbReference type="PANTHER" id="PTHR47718">
    <property type="entry name" value="OS01G0519700 PROTEIN"/>
    <property type="match status" value="1"/>
</dbReference>
<evidence type="ECO:0000256" key="4">
    <source>
        <dbReference type="PROSITE-ProRule" id="PRU00047"/>
    </source>
</evidence>
<feature type="domain" description="SWIM-type" evidence="7">
    <location>
        <begin position="2"/>
        <end position="36"/>
    </location>
</feature>
<keyword evidence="2 4" id="KW-0863">Zinc-finger</keyword>
<organism evidence="8 9">
    <name type="scientific">Citrus unshiu</name>
    <name type="common">Satsuma mandarin</name>
    <name type="synonym">Citrus nobilis var. unshiu</name>
    <dbReference type="NCBI Taxonomy" id="55188"/>
    <lineage>
        <taxon>Eukaryota</taxon>
        <taxon>Viridiplantae</taxon>
        <taxon>Streptophyta</taxon>
        <taxon>Embryophyta</taxon>
        <taxon>Tracheophyta</taxon>
        <taxon>Spermatophyta</taxon>
        <taxon>Magnoliopsida</taxon>
        <taxon>eudicotyledons</taxon>
        <taxon>Gunneridae</taxon>
        <taxon>Pentapetalae</taxon>
        <taxon>rosids</taxon>
        <taxon>malvids</taxon>
        <taxon>Sapindales</taxon>
        <taxon>Rutaceae</taxon>
        <taxon>Aurantioideae</taxon>
        <taxon>Citrus</taxon>
    </lineage>
</organism>
<dbReference type="PROSITE" id="PS50966">
    <property type="entry name" value="ZF_SWIM"/>
    <property type="match status" value="1"/>
</dbReference>
<comment type="caution">
    <text evidence="8">The sequence shown here is derived from an EMBL/GenBank/DDBJ whole genome shotgun (WGS) entry which is preliminary data.</text>
</comment>
<sequence>MVQIKGSWDCVSCDCLMLETVGIPCSHIFSVMKAENMKAIPKCIVSTRWTKEAKLEVCSQKTSEISTAAYMSMEARLGLLHAACRNLQRLAYNSDQAFHTAIAEIHSLTLRLEALKCDKGKGKSKGDLGVRNHVQDPVIVLTKGCRKKKKKIGPPHKRRCSRCSQPGHTVRKCKATKGPMQTNVNCTTQSNQFMCQNYSVMSSRGHGVRISGETPVVNNRVNAEFTRTHSTNDFSIDSDSEAWYQQFHVGTDNESNEDTSIQGFLPNYDLGVCSTSTYATNYGHIWRPQG</sequence>
<dbReference type="InterPro" id="IPR001878">
    <property type="entry name" value="Znf_CCHC"/>
</dbReference>
<evidence type="ECO:0000256" key="3">
    <source>
        <dbReference type="ARBA" id="ARBA00022833"/>
    </source>
</evidence>
<feature type="domain" description="CCHC-type" evidence="6">
    <location>
        <begin position="158"/>
        <end position="174"/>
    </location>
</feature>
<dbReference type="InterPro" id="IPR007527">
    <property type="entry name" value="Znf_SWIM"/>
</dbReference>